<gene>
    <name evidence="2" type="ORF">SRT_10080</name>
</gene>
<reference evidence="2 3" key="1">
    <citation type="journal article" date="2016" name="Microbiol. Immunol.">
        <title>Complete genome sequence of Streptococcus troglodytae TKU31 isolated from the oral cavity of a chimpanzee (Pan troglodytes).</title>
        <authorList>
            <person name="Okamoto M."/>
            <person name="Naito M."/>
            <person name="Miyanohara M."/>
            <person name="Imai S."/>
            <person name="Nomura Y."/>
            <person name="Saito W."/>
            <person name="Momoi Y."/>
            <person name="Takada K."/>
            <person name="Miyabe-Nishiwaki T."/>
            <person name="Tomonaga M."/>
            <person name="Hanada N."/>
        </authorList>
    </citation>
    <scope>NUCLEOTIDE SEQUENCE [LARGE SCALE GENOMIC DNA]</scope>
    <source>
        <strain evidence="3">TKU 31</strain>
    </source>
</reference>
<dbReference type="RefSeq" id="WP_167373728.1">
    <property type="nucleotide sequence ID" value="NZ_AP014612.1"/>
</dbReference>
<organism evidence="2 3">
    <name type="scientific">Streptococcus troglodytae</name>
    <dbReference type="NCBI Taxonomy" id="1111760"/>
    <lineage>
        <taxon>Bacteria</taxon>
        <taxon>Bacillati</taxon>
        <taxon>Bacillota</taxon>
        <taxon>Bacilli</taxon>
        <taxon>Lactobacillales</taxon>
        <taxon>Streptococcaceae</taxon>
        <taxon>Streptococcus</taxon>
    </lineage>
</organism>
<dbReference type="EMBL" id="AP014612">
    <property type="protein sequence ID" value="BAQ24269.1"/>
    <property type="molecule type" value="Genomic_DNA"/>
</dbReference>
<keyword evidence="3" id="KW-1185">Reference proteome</keyword>
<dbReference type="KEGG" id="strg:SRT_10080"/>
<dbReference type="Proteomes" id="UP000217758">
    <property type="component" value="Chromosome"/>
</dbReference>
<keyword evidence="1" id="KW-1133">Transmembrane helix</keyword>
<name>A0A1L7LJD8_9STRE</name>
<feature type="transmembrane region" description="Helical" evidence="1">
    <location>
        <begin position="6"/>
        <end position="24"/>
    </location>
</feature>
<accession>A0A1L7LJD8</accession>
<proteinExistence type="predicted"/>
<evidence type="ECO:0000313" key="3">
    <source>
        <dbReference type="Proteomes" id="UP000217758"/>
    </source>
</evidence>
<keyword evidence="1" id="KW-0812">Transmembrane</keyword>
<feature type="transmembrane region" description="Helical" evidence="1">
    <location>
        <begin position="31"/>
        <end position="49"/>
    </location>
</feature>
<evidence type="ECO:0000256" key="1">
    <source>
        <dbReference type="SAM" id="Phobius"/>
    </source>
</evidence>
<dbReference type="AlphaFoldDB" id="A0A1L7LJD8"/>
<keyword evidence="1" id="KW-0472">Membrane</keyword>
<sequence>MLSPKLAWFVLASYPILLLISLLLPIKNIKIIVYTILLVENLLVIALFLKGKYFA</sequence>
<evidence type="ECO:0000313" key="2">
    <source>
        <dbReference type="EMBL" id="BAQ24269.1"/>
    </source>
</evidence>
<protein>
    <submittedName>
        <fullName evidence="2">Uncharacterized protein</fullName>
    </submittedName>
</protein>